<accession>A0A0F9LFQ4</accession>
<dbReference type="EMBL" id="LAZR01012541">
    <property type="protein sequence ID" value="KKM26300.1"/>
    <property type="molecule type" value="Genomic_DNA"/>
</dbReference>
<evidence type="ECO:0008006" key="3">
    <source>
        <dbReference type="Google" id="ProtNLM"/>
    </source>
</evidence>
<gene>
    <name evidence="2" type="ORF">LCGC14_1586130</name>
</gene>
<dbReference type="AlphaFoldDB" id="A0A0F9LFQ4"/>
<comment type="caution">
    <text evidence="2">The sequence shown here is derived from an EMBL/GenBank/DDBJ whole genome shotgun (WGS) entry which is preliminary data.</text>
</comment>
<feature type="transmembrane region" description="Helical" evidence="1">
    <location>
        <begin position="33"/>
        <end position="58"/>
    </location>
</feature>
<evidence type="ECO:0000256" key="1">
    <source>
        <dbReference type="SAM" id="Phobius"/>
    </source>
</evidence>
<keyword evidence="1" id="KW-0472">Membrane</keyword>
<proteinExistence type="predicted"/>
<name>A0A0F9LFQ4_9ZZZZ</name>
<feature type="non-terminal residue" evidence="2">
    <location>
        <position position="84"/>
    </location>
</feature>
<sequence length="84" mass="9492">MTASLNWGWPLGVFTLEQLPFVRAYNNPSTSELIGAGAASLEVLGGLAVMVILTWFGWWRPLWRNWLTSTDHKRIGIMYIVLSL</sequence>
<reference evidence="2" key="1">
    <citation type="journal article" date="2015" name="Nature">
        <title>Complex archaea that bridge the gap between prokaryotes and eukaryotes.</title>
        <authorList>
            <person name="Spang A."/>
            <person name="Saw J.H."/>
            <person name="Jorgensen S.L."/>
            <person name="Zaremba-Niedzwiedzka K."/>
            <person name="Martijn J."/>
            <person name="Lind A.E."/>
            <person name="van Eijk R."/>
            <person name="Schleper C."/>
            <person name="Guy L."/>
            <person name="Ettema T.J."/>
        </authorList>
    </citation>
    <scope>NUCLEOTIDE SEQUENCE</scope>
</reference>
<organism evidence="2">
    <name type="scientific">marine sediment metagenome</name>
    <dbReference type="NCBI Taxonomy" id="412755"/>
    <lineage>
        <taxon>unclassified sequences</taxon>
        <taxon>metagenomes</taxon>
        <taxon>ecological metagenomes</taxon>
    </lineage>
</organism>
<evidence type="ECO:0000313" key="2">
    <source>
        <dbReference type="EMBL" id="KKM26300.1"/>
    </source>
</evidence>
<protein>
    <recommendedName>
        <fullName evidence="3">Cytochrome oxidase subunit I profile domain-containing protein</fullName>
    </recommendedName>
</protein>
<keyword evidence="1" id="KW-0812">Transmembrane</keyword>
<keyword evidence="1" id="KW-1133">Transmembrane helix</keyword>